<protein>
    <submittedName>
        <fullName evidence="1">Uncharacterized protein</fullName>
    </submittedName>
</protein>
<dbReference type="AlphaFoldDB" id="A0A6G0T407"/>
<feature type="non-terminal residue" evidence="1">
    <location>
        <position position="292"/>
    </location>
</feature>
<proteinExistence type="predicted"/>
<organism evidence="1 2">
    <name type="scientific">Aphis glycines</name>
    <name type="common">Soybean aphid</name>
    <dbReference type="NCBI Taxonomy" id="307491"/>
    <lineage>
        <taxon>Eukaryota</taxon>
        <taxon>Metazoa</taxon>
        <taxon>Ecdysozoa</taxon>
        <taxon>Arthropoda</taxon>
        <taxon>Hexapoda</taxon>
        <taxon>Insecta</taxon>
        <taxon>Pterygota</taxon>
        <taxon>Neoptera</taxon>
        <taxon>Paraneoptera</taxon>
        <taxon>Hemiptera</taxon>
        <taxon>Sternorrhyncha</taxon>
        <taxon>Aphidomorpha</taxon>
        <taxon>Aphidoidea</taxon>
        <taxon>Aphididae</taxon>
        <taxon>Aphidini</taxon>
        <taxon>Aphis</taxon>
        <taxon>Aphis</taxon>
    </lineage>
</organism>
<gene>
    <name evidence="1" type="ORF">AGLY_014377</name>
</gene>
<dbReference type="EMBL" id="VYZN01000061">
    <property type="protein sequence ID" value="KAE9525309.1"/>
    <property type="molecule type" value="Genomic_DNA"/>
</dbReference>
<evidence type="ECO:0000313" key="1">
    <source>
        <dbReference type="EMBL" id="KAE9525309.1"/>
    </source>
</evidence>
<keyword evidence="2" id="KW-1185">Reference proteome</keyword>
<reference evidence="1 2" key="1">
    <citation type="submission" date="2019-08" db="EMBL/GenBank/DDBJ databases">
        <title>The genome of the soybean aphid Biotype 1, its phylome, world population structure and adaptation to the North American continent.</title>
        <authorList>
            <person name="Giordano R."/>
            <person name="Donthu R.K."/>
            <person name="Hernandez A.G."/>
            <person name="Wright C.L."/>
            <person name="Zimin A.V."/>
        </authorList>
    </citation>
    <scope>NUCLEOTIDE SEQUENCE [LARGE SCALE GENOMIC DNA]</scope>
    <source>
        <tissue evidence="1">Whole aphids</tissue>
    </source>
</reference>
<name>A0A6G0T407_APHGL</name>
<dbReference type="Proteomes" id="UP000475862">
    <property type="component" value="Unassembled WGS sequence"/>
</dbReference>
<dbReference type="OrthoDB" id="6629573at2759"/>
<sequence length="292" mass="33987">MNKLKIDLKNRTINLNLSQQNLLPFCYYLTLFNPVNINVTKKKKNYVAKYLMRRSTKLEQASAVIIHITKVNRAFNCGLTVQPYIVIVGNIEELNSTISFYTVINDIYYMLETPINALDICFKSFYLFDLEYPQEVEQLLFIDIIIPRNKIDVLINDVQDFIDLIVSVFKSRIDIFINKCGDTYIKHELSVILCEIKILSAFTLPFTQDLKHLKNLGVLIHPKEIVIGHRLGDKLVNERVIVEPIDVKIYSIPLRDILQKMLEHLHLLDVVFKYTENMKSSHYDLNNVCCVS</sequence>
<comment type="caution">
    <text evidence="1">The sequence shown here is derived from an EMBL/GenBank/DDBJ whole genome shotgun (WGS) entry which is preliminary data.</text>
</comment>
<accession>A0A6G0T407</accession>
<evidence type="ECO:0000313" key="2">
    <source>
        <dbReference type="Proteomes" id="UP000475862"/>
    </source>
</evidence>